<keyword evidence="1" id="KW-0472">Membrane</keyword>
<evidence type="ECO:0000313" key="2">
    <source>
        <dbReference type="EMBL" id="KAK9416947.1"/>
    </source>
</evidence>
<keyword evidence="1" id="KW-1133">Transmembrane helix</keyword>
<accession>A0ABR2UQK3</accession>
<keyword evidence="1" id="KW-0812">Transmembrane</keyword>
<dbReference type="EMBL" id="JARVKF010000402">
    <property type="protein sequence ID" value="KAK9416947.1"/>
    <property type="molecule type" value="Genomic_DNA"/>
</dbReference>
<organism evidence="2 3">
    <name type="scientific">Seiridium unicorne</name>
    <dbReference type="NCBI Taxonomy" id="138068"/>
    <lineage>
        <taxon>Eukaryota</taxon>
        <taxon>Fungi</taxon>
        <taxon>Dikarya</taxon>
        <taxon>Ascomycota</taxon>
        <taxon>Pezizomycotina</taxon>
        <taxon>Sordariomycetes</taxon>
        <taxon>Xylariomycetidae</taxon>
        <taxon>Amphisphaeriales</taxon>
        <taxon>Sporocadaceae</taxon>
        <taxon>Seiridium</taxon>
    </lineage>
</organism>
<evidence type="ECO:0000313" key="3">
    <source>
        <dbReference type="Proteomes" id="UP001408356"/>
    </source>
</evidence>
<proteinExistence type="predicted"/>
<gene>
    <name evidence="2" type="ORF">SUNI508_09186</name>
</gene>
<feature type="transmembrane region" description="Helical" evidence="1">
    <location>
        <begin position="95"/>
        <end position="115"/>
    </location>
</feature>
<sequence>MKLLDDIIYYTCCLVVVLHTFCALLVITHGRCSVYAAAFLIACLMWIDVSVLNLWFFVPTIIEESSNINLHFTHDILDNAITIVREVFLSTSASYVYMMFFGWFVGSMSLSNALAMWQKEGCDAMDAHHHSGLSAAVIRLARQAGDCVGIWDAGYLPFLEEGGERQKRWSSCLFAGPRWLHRSYVFVLSPPIKLLGARKTRYHSEEKV</sequence>
<protein>
    <submittedName>
        <fullName evidence="2">Uncharacterized protein</fullName>
    </submittedName>
</protein>
<reference evidence="2 3" key="1">
    <citation type="journal article" date="2024" name="J. Plant Pathol.">
        <title>Sequence and assembly of the genome of Seiridium unicorne, isolate CBS 538.82, causal agent of cypress canker disease.</title>
        <authorList>
            <person name="Scali E."/>
            <person name="Rocca G.D."/>
            <person name="Danti R."/>
            <person name="Garbelotto M."/>
            <person name="Barberini S."/>
            <person name="Baroncelli R."/>
            <person name="Emiliani G."/>
        </authorList>
    </citation>
    <scope>NUCLEOTIDE SEQUENCE [LARGE SCALE GENOMIC DNA]</scope>
    <source>
        <strain evidence="2 3">BM-138-508</strain>
    </source>
</reference>
<evidence type="ECO:0000256" key="1">
    <source>
        <dbReference type="SAM" id="Phobius"/>
    </source>
</evidence>
<comment type="caution">
    <text evidence="2">The sequence shown here is derived from an EMBL/GenBank/DDBJ whole genome shotgun (WGS) entry which is preliminary data.</text>
</comment>
<feature type="transmembrane region" description="Helical" evidence="1">
    <location>
        <begin position="34"/>
        <end position="58"/>
    </location>
</feature>
<feature type="transmembrane region" description="Helical" evidence="1">
    <location>
        <begin position="7"/>
        <end position="27"/>
    </location>
</feature>
<name>A0ABR2UQK3_9PEZI</name>
<dbReference type="Proteomes" id="UP001408356">
    <property type="component" value="Unassembled WGS sequence"/>
</dbReference>
<keyword evidence="3" id="KW-1185">Reference proteome</keyword>